<sequence length="427" mass="48650">MSIPERVTALESWERSWLDLCKVQGGILIMTQFNYLNLSPEYCYLDFLHLLDPSKVVTRIHLPNVGQLAYVQSWSYVPESDLMAIICCQHPCAANHILELDQFLTVQATRVDCCGDNMVTVFLDGVELRKAQPGTYCALVTFLSPDVLVFALRDIFALEVCKLCDASSDAFPSLQTLCLLRLPGLLSGKQIIDLRLSQPSPLSENHPSLPRRSRPLFPFRSHPGDDILAFDVFFRDENGRRIIFIAHRRTLLSLAYPPGSHMSLPIRAWEDWGPRTTHWMELDPLNDSISLAGSRCAIVKYLHLHDHFVLDVCDFNPYRIRAHSARTNNMATTAGITAQTVLSAQACFEKDIVSELPFFSIRKATVGSQVFLDDEWIAEIVVRKFGVFYALRILRAYHRHDQQWDQDVQAWIIEFRTITSPIEPCAR</sequence>
<dbReference type="Proteomes" id="UP001207468">
    <property type="component" value="Unassembled WGS sequence"/>
</dbReference>
<comment type="caution">
    <text evidence="1">The sequence shown here is derived from an EMBL/GenBank/DDBJ whole genome shotgun (WGS) entry which is preliminary data.</text>
</comment>
<evidence type="ECO:0000313" key="1">
    <source>
        <dbReference type="EMBL" id="KAI9456072.1"/>
    </source>
</evidence>
<proteinExistence type="predicted"/>
<organism evidence="1 2">
    <name type="scientific">Russula earlei</name>
    <dbReference type="NCBI Taxonomy" id="71964"/>
    <lineage>
        <taxon>Eukaryota</taxon>
        <taxon>Fungi</taxon>
        <taxon>Dikarya</taxon>
        <taxon>Basidiomycota</taxon>
        <taxon>Agaricomycotina</taxon>
        <taxon>Agaricomycetes</taxon>
        <taxon>Russulales</taxon>
        <taxon>Russulaceae</taxon>
        <taxon>Russula</taxon>
    </lineage>
</organism>
<name>A0ACC0U0D7_9AGAM</name>
<evidence type="ECO:0000313" key="2">
    <source>
        <dbReference type="Proteomes" id="UP001207468"/>
    </source>
</evidence>
<accession>A0ACC0U0D7</accession>
<gene>
    <name evidence="1" type="ORF">F5148DRAFT_1151386</name>
</gene>
<reference evidence="1" key="1">
    <citation type="submission" date="2021-03" db="EMBL/GenBank/DDBJ databases">
        <title>Evolutionary priming and transition to the ectomycorrhizal habit in an iconic lineage of mushroom-forming fungi: is preadaptation a requirement?</title>
        <authorList>
            <consortium name="DOE Joint Genome Institute"/>
            <person name="Looney B.P."/>
            <person name="Miyauchi S."/>
            <person name="Morin E."/>
            <person name="Drula E."/>
            <person name="Courty P.E."/>
            <person name="Chicoki N."/>
            <person name="Fauchery L."/>
            <person name="Kohler A."/>
            <person name="Kuo A."/>
            <person name="LaButti K."/>
            <person name="Pangilinan J."/>
            <person name="Lipzen A."/>
            <person name="Riley R."/>
            <person name="Andreopoulos W."/>
            <person name="He G."/>
            <person name="Johnson J."/>
            <person name="Barry K.W."/>
            <person name="Grigoriev I.V."/>
            <person name="Nagy L."/>
            <person name="Hibbett D."/>
            <person name="Henrissat B."/>
            <person name="Matheny P.B."/>
            <person name="Labbe J."/>
            <person name="Martin A.F."/>
        </authorList>
    </citation>
    <scope>NUCLEOTIDE SEQUENCE</scope>
    <source>
        <strain evidence="1">BPL698</strain>
    </source>
</reference>
<protein>
    <submittedName>
        <fullName evidence="1">Uncharacterized protein</fullName>
    </submittedName>
</protein>
<dbReference type="EMBL" id="JAGFNK010000242">
    <property type="protein sequence ID" value="KAI9456072.1"/>
    <property type="molecule type" value="Genomic_DNA"/>
</dbReference>
<keyword evidence="2" id="KW-1185">Reference proteome</keyword>